<keyword evidence="3" id="KW-0812">Transmembrane</keyword>
<dbReference type="Proteomes" id="UP000231638">
    <property type="component" value="Unassembled WGS sequence"/>
</dbReference>
<protein>
    <submittedName>
        <fullName evidence="4">Uncharacterized protein</fullName>
    </submittedName>
</protein>
<dbReference type="SMART" id="SM00028">
    <property type="entry name" value="TPR"/>
    <property type="match status" value="4"/>
</dbReference>
<dbReference type="STRING" id="366522.GCA_001548055_00656"/>
<gene>
    <name evidence="4" type="ORF">CFH80_00495</name>
</gene>
<organism evidence="4 5">
    <name type="scientific">Sulfurospirillum cavolei</name>
    <dbReference type="NCBI Taxonomy" id="366522"/>
    <lineage>
        <taxon>Bacteria</taxon>
        <taxon>Pseudomonadati</taxon>
        <taxon>Campylobacterota</taxon>
        <taxon>Epsilonproteobacteria</taxon>
        <taxon>Campylobacterales</taxon>
        <taxon>Sulfurospirillaceae</taxon>
        <taxon>Sulfurospirillum</taxon>
    </lineage>
</organism>
<evidence type="ECO:0000313" key="5">
    <source>
        <dbReference type="Proteomes" id="UP000231638"/>
    </source>
</evidence>
<feature type="repeat" description="TPR" evidence="1">
    <location>
        <begin position="135"/>
        <end position="168"/>
    </location>
</feature>
<proteinExistence type="predicted"/>
<evidence type="ECO:0000256" key="2">
    <source>
        <dbReference type="SAM" id="MobiDB-lite"/>
    </source>
</evidence>
<accession>A0A2D3WA25</accession>
<keyword evidence="3" id="KW-1133">Transmembrane helix</keyword>
<keyword evidence="3" id="KW-0472">Membrane</keyword>
<evidence type="ECO:0000256" key="3">
    <source>
        <dbReference type="SAM" id="Phobius"/>
    </source>
</evidence>
<feature type="repeat" description="TPR" evidence="1">
    <location>
        <begin position="268"/>
        <end position="301"/>
    </location>
</feature>
<evidence type="ECO:0000256" key="1">
    <source>
        <dbReference type="PROSITE-ProRule" id="PRU00339"/>
    </source>
</evidence>
<dbReference type="Pfam" id="PF13432">
    <property type="entry name" value="TPR_16"/>
    <property type="match status" value="2"/>
</dbReference>
<dbReference type="SUPFAM" id="SSF81901">
    <property type="entry name" value="HCP-like"/>
    <property type="match status" value="1"/>
</dbReference>
<dbReference type="PANTHER" id="PTHR12558:SF13">
    <property type="entry name" value="CELL DIVISION CYCLE PROTEIN 27 HOMOLOG"/>
    <property type="match status" value="1"/>
</dbReference>
<comment type="caution">
    <text evidence="4">The sequence shown here is derived from an EMBL/GenBank/DDBJ whole genome shotgun (WGS) entry which is preliminary data.</text>
</comment>
<feature type="repeat" description="TPR" evidence="1">
    <location>
        <begin position="455"/>
        <end position="488"/>
    </location>
</feature>
<dbReference type="Pfam" id="PF13181">
    <property type="entry name" value="TPR_8"/>
    <property type="match status" value="1"/>
</dbReference>
<sequence length="777" mass="87998">MAEEEVVILEADPSTPTEEGFAPIEEEASEETASAENAEDELAKQAKKRLLILLVAAGVLLLAIIIAIIVILKLKSHPTPSPAPIVKHEEKPIVKEQFSPSRVDSMIKKAHVLYEQGNKDEALKLYEKIATYNEAISYYNIGVAKLKEQSYAEALEAFKKAIQNQEHRCISAINAAVCALEMGDATLFHYYVDLAYAYLPEESNAPLYSYYVGLVHYYKNFYVEALSALSHPSNDFYREDQNYLTSKILASLAYNQEAYKDLESVAKESDLFTLGLLQAKLGDYSKAKNYLVRALRNEPENTHIKMALALVENKLGNLANTASLIQEVAKVRDENAAPIYKMHAILKPTLFDVDKAQSEFEKELFFDNENIYSLLFYYAPYKVFDAKQTIDYIRKGSMNIFIDEIGPALSYLKASSTISKVNIAISKGIKKALDFHVYEANELFLKMVDEYKNHSILHYNLALTYAQMGDYGAAYRHFSKSYHLDNGNYLAGVFALMSGNLIGKDITKLSEDVKESITKNPTLGQDSLYASMIYLTDGNHFSLTRWIEQEKEDSPLHLVLNIVASQKLGNDRMYRLNAQKLQALLPKDILANIILFNIKHDKQDIKQYAKAIQIEFNALPLDYDAFYYGPKIVKEQYIKLLQIGGLLHQKRDFVIKRMEEERVDIPSIMQTLAYLQIYTNNFEEAFVLYNKLIDDFHKKDTYTVFLASVSAIGAGHSENAIALLELSKLTDPSNVESKYALGLLYQEVGNYEAATAQYRSIGNIGFISQYFTFELVK</sequence>
<name>A0A2D3WA25_9BACT</name>
<dbReference type="AlphaFoldDB" id="A0A2D3WA25"/>
<dbReference type="InterPro" id="IPR011990">
    <property type="entry name" value="TPR-like_helical_dom_sf"/>
</dbReference>
<evidence type="ECO:0000313" key="4">
    <source>
        <dbReference type="EMBL" id="DAB37258.1"/>
    </source>
</evidence>
<dbReference type="PANTHER" id="PTHR12558">
    <property type="entry name" value="CELL DIVISION CYCLE 16,23,27"/>
    <property type="match status" value="1"/>
</dbReference>
<feature type="transmembrane region" description="Helical" evidence="3">
    <location>
        <begin position="50"/>
        <end position="72"/>
    </location>
</feature>
<keyword evidence="1" id="KW-0802">TPR repeat</keyword>
<dbReference type="InterPro" id="IPR019734">
    <property type="entry name" value="TPR_rpt"/>
</dbReference>
<dbReference type="PROSITE" id="PS50005">
    <property type="entry name" value="TPR"/>
    <property type="match status" value="3"/>
</dbReference>
<feature type="region of interest" description="Disordered" evidence="2">
    <location>
        <begin position="1"/>
        <end position="38"/>
    </location>
</feature>
<dbReference type="Gene3D" id="1.25.40.10">
    <property type="entry name" value="Tetratricopeptide repeat domain"/>
    <property type="match status" value="4"/>
</dbReference>
<reference evidence="4 5" key="1">
    <citation type="journal article" date="2017" name="Front. Microbiol.">
        <title>Comparative Genomic Analysis of the Class Epsilonproteobacteria and Proposed Reclassification to Epsilonbacteraeota (phyl. nov.).</title>
        <authorList>
            <person name="Waite D.W."/>
            <person name="Vanwonterghem I."/>
            <person name="Rinke C."/>
            <person name="Parks D.H."/>
            <person name="Zhang Y."/>
            <person name="Takai K."/>
            <person name="Sievert S.M."/>
            <person name="Simon J."/>
            <person name="Campbell B.J."/>
            <person name="Hanson T.E."/>
            <person name="Woyke T."/>
            <person name="Klotz M.G."/>
            <person name="Hugenholtz P."/>
        </authorList>
    </citation>
    <scope>NUCLEOTIDE SEQUENCE [LARGE SCALE GENOMIC DNA]</scope>
    <source>
        <strain evidence="4">UBA11420</strain>
    </source>
</reference>
<dbReference type="SUPFAM" id="SSF48452">
    <property type="entry name" value="TPR-like"/>
    <property type="match status" value="2"/>
</dbReference>
<dbReference type="EMBL" id="DLUG01000018">
    <property type="protein sequence ID" value="DAB37258.1"/>
    <property type="molecule type" value="Genomic_DNA"/>
</dbReference>